<dbReference type="EMBL" id="KZ107838">
    <property type="protein sequence ID" value="OSS54129.1"/>
    <property type="molecule type" value="Genomic_DNA"/>
</dbReference>
<evidence type="ECO:0000256" key="2">
    <source>
        <dbReference type="RuleBase" id="RU003452"/>
    </source>
</evidence>
<keyword evidence="2" id="KW-0808">Transferase</keyword>
<dbReference type="PRINTS" id="PR01543">
    <property type="entry name" value="ANATRNSFRASE"/>
</dbReference>
<reference evidence="3 4" key="1">
    <citation type="journal article" date="2017" name="Genome Announc.">
        <title>Genome sequence of the saprophytic ascomycete Epicoccum nigrum ICMP 19927 strain isolated from New Zealand.</title>
        <authorList>
            <person name="Fokin M."/>
            <person name="Fleetwood D."/>
            <person name="Weir B.S."/>
            <person name="Villas-Boas S.G."/>
        </authorList>
    </citation>
    <scope>NUCLEOTIDE SEQUENCE [LARGE SCALE GENOMIC DNA]</scope>
    <source>
        <strain evidence="3 4">ICMP 19927</strain>
    </source>
</reference>
<name>A0A1Y2MEA6_EPING</name>
<accession>A0A1Y2MEA6</accession>
<evidence type="ECO:0000256" key="1">
    <source>
        <dbReference type="ARBA" id="ARBA00006547"/>
    </source>
</evidence>
<dbReference type="InterPro" id="IPR038765">
    <property type="entry name" value="Papain-like_cys_pep_sf"/>
</dbReference>
<sequence>MISEQPRPSYTREQISKYFDRLQLSGKDRTYDVAGWSAEDTLKYLALLQKHHLASIPFENLTLHYSAHHSVNVHPQAVFTKIIGDNNGRGGYCMENNTLFGTLLLSLGFDIYSAGARVNNGGVFTGWTHMINIVTIEETKYHVDVGFGGNGPVVPMPLEHSGVIREHIKPAAARLQWRNIPGNTDPNQRLWVFEHRQDETSDFAMTYCFTELEFIPSDYAVMNYFTSTSKHTFFTRTIVVERKLLDDAGELAGQLIMSDGDLKWRIHGKKTKQIEFGCEQDRLSALEEHFGIRFGEMDRLGIQGLPSEIKS</sequence>
<evidence type="ECO:0000313" key="3">
    <source>
        <dbReference type="EMBL" id="OSS54129.1"/>
    </source>
</evidence>
<dbReference type="Gene3D" id="3.30.2140.20">
    <property type="match status" value="1"/>
</dbReference>
<dbReference type="AlphaFoldDB" id="A0A1Y2MEA6"/>
<dbReference type="OMA" id="AYCFYEI"/>
<proteinExistence type="inferred from homology"/>
<dbReference type="SUPFAM" id="SSF54001">
    <property type="entry name" value="Cysteine proteinases"/>
    <property type="match status" value="1"/>
</dbReference>
<dbReference type="InParanoid" id="A0A1Y2MEA6"/>
<dbReference type="PANTHER" id="PTHR11786:SF0">
    <property type="entry name" value="ARYLAMINE N-ACETYLTRANSFERASE 4-RELATED"/>
    <property type="match status" value="1"/>
</dbReference>
<dbReference type="STRING" id="105696.A0A1Y2MEA6"/>
<keyword evidence="4" id="KW-1185">Reference proteome</keyword>
<dbReference type="Pfam" id="PF00797">
    <property type="entry name" value="Acetyltransf_2"/>
    <property type="match status" value="1"/>
</dbReference>
<dbReference type="InterPro" id="IPR001447">
    <property type="entry name" value="Arylamine_N-AcTrfase"/>
</dbReference>
<evidence type="ECO:0000313" key="4">
    <source>
        <dbReference type="Proteomes" id="UP000193240"/>
    </source>
</evidence>
<protein>
    <submittedName>
        <fullName evidence="3">Uncharacterized protein</fullName>
    </submittedName>
</protein>
<dbReference type="Proteomes" id="UP000193240">
    <property type="component" value="Unassembled WGS sequence"/>
</dbReference>
<dbReference type="GO" id="GO:0016407">
    <property type="term" value="F:acetyltransferase activity"/>
    <property type="evidence" value="ECO:0007669"/>
    <property type="project" value="InterPro"/>
</dbReference>
<gene>
    <name evidence="3" type="ORF">B5807_01116</name>
</gene>
<dbReference type="PANTHER" id="PTHR11786">
    <property type="entry name" value="N-HYDROXYARYLAMINE O-ACETYLTRANSFERASE"/>
    <property type="match status" value="1"/>
</dbReference>
<dbReference type="InterPro" id="IPR053710">
    <property type="entry name" value="Arylamine_NAT_domain_sf"/>
</dbReference>
<keyword evidence="2" id="KW-0012">Acyltransferase</keyword>
<comment type="similarity">
    <text evidence="1 2">Belongs to the arylamine N-acetyltransferase family.</text>
</comment>
<organism evidence="3 4">
    <name type="scientific">Epicoccum nigrum</name>
    <name type="common">Soil fungus</name>
    <name type="synonym">Epicoccum purpurascens</name>
    <dbReference type="NCBI Taxonomy" id="105696"/>
    <lineage>
        <taxon>Eukaryota</taxon>
        <taxon>Fungi</taxon>
        <taxon>Dikarya</taxon>
        <taxon>Ascomycota</taxon>
        <taxon>Pezizomycotina</taxon>
        <taxon>Dothideomycetes</taxon>
        <taxon>Pleosporomycetidae</taxon>
        <taxon>Pleosporales</taxon>
        <taxon>Pleosporineae</taxon>
        <taxon>Didymellaceae</taxon>
        <taxon>Epicoccum</taxon>
    </lineage>
</organism>